<evidence type="ECO:0000256" key="1">
    <source>
        <dbReference type="ARBA" id="ARBA00000830"/>
    </source>
</evidence>
<dbReference type="PANTHER" id="PTHR43434:SF1">
    <property type="entry name" value="PHOSPHOGLYCOLATE PHOSPHATASE"/>
    <property type="match status" value="1"/>
</dbReference>
<organism evidence="5 6">
    <name type="scientific">Vreelandella nigrificans</name>
    <dbReference type="NCBI Taxonomy" id="2042704"/>
    <lineage>
        <taxon>Bacteria</taxon>
        <taxon>Pseudomonadati</taxon>
        <taxon>Pseudomonadota</taxon>
        <taxon>Gammaproteobacteria</taxon>
        <taxon>Oceanospirillales</taxon>
        <taxon>Halomonadaceae</taxon>
        <taxon>Vreelandella</taxon>
    </lineage>
</organism>
<evidence type="ECO:0000313" key="5">
    <source>
        <dbReference type="EMBL" id="PCF93850.1"/>
    </source>
</evidence>
<comment type="caution">
    <text evidence="5">The sequence shown here is derived from an EMBL/GenBank/DDBJ whole genome shotgun (WGS) entry which is preliminary data.</text>
</comment>
<dbReference type="InterPro" id="IPR050155">
    <property type="entry name" value="HAD-like_hydrolase_sf"/>
</dbReference>
<name>A0A2A4HGK8_9GAMM</name>
<dbReference type="GO" id="GO:0008967">
    <property type="term" value="F:phosphoglycolate phosphatase activity"/>
    <property type="evidence" value="ECO:0007669"/>
    <property type="project" value="UniProtKB-EC"/>
</dbReference>
<comment type="similarity">
    <text evidence="3">Belongs to the HAD-like hydrolase superfamily. CbbY/CbbZ/Gph/YieH family.</text>
</comment>
<comment type="pathway">
    <text evidence="2">Organic acid metabolism; glycolate biosynthesis; glycolate from 2-phosphoglycolate: step 1/1.</text>
</comment>
<dbReference type="Pfam" id="PF05159">
    <property type="entry name" value="Capsule_synth"/>
    <property type="match status" value="1"/>
</dbReference>
<dbReference type="PANTHER" id="PTHR43434">
    <property type="entry name" value="PHOSPHOGLYCOLATE PHOSPHATASE"/>
    <property type="match status" value="1"/>
</dbReference>
<dbReference type="SUPFAM" id="SSF56784">
    <property type="entry name" value="HAD-like"/>
    <property type="match status" value="1"/>
</dbReference>
<dbReference type="InterPro" id="IPR036412">
    <property type="entry name" value="HAD-like_sf"/>
</dbReference>
<dbReference type="GO" id="GO:0005829">
    <property type="term" value="C:cytosol"/>
    <property type="evidence" value="ECO:0007669"/>
    <property type="project" value="TreeGrafter"/>
</dbReference>
<dbReference type="SFLD" id="SFLDG01129">
    <property type="entry name" value="C1.5:_HAD__Beta-PGM__Phosphata"/>
    <property type="match status" value="1"/>
</dbReference>
<protein>
    <recommendedName>
        <fullName evidence="4">phosphoglycolate phosphatase</fullName>
        <ecNumber evidence="4">3.1.3.18</ecNumber>
    </recommendedName>
</protein>
<dbReference type="InterPro" id="IPR007833">
    <property type="entry name" value="Capsule_polysaccharide_synth"/>
</dbReference>
<evidence type="ECO:0000256" key="4">
    <source>
        <dbReference type="ARBA" id="ARBA00013078"/>
    </source>
</evidence>
<dbReference type="Pfam" id="PF13419">
    <property type="entry name" value="HAD_2"/>
    <property type="match status" value="1"/>
</dbReference>
<keyword evidence="6" id="KW-1185">Reference proteome</keyword>
<evidence type="ECO:0000256" key="3">
    <source>
        <dbReference type="ARBA" id="ARBA00006171"/>
    </source>
</evidence>
<dbReference type="GO" id="GO:0006281">
    <property type="term" value="P:DNA repair"/>
    <property type="evidence" value="ECO:0007669"/>
    <property type="project" value="TreeGrafter"/>
</dbReference>
<gene>
    <name evidence="5" type="ORF">CPA45_20220</name>
</gene>
<reference evidence="6" key="1">
    <citation type="submission" date="2017-09" db="EMBL/GenBank/DDBJ databases">
        <authorList>
            <person name="Cho G.-S."/>
            <person name="Oguntoyinbo F.A."/>
            <person name="Cnockaert M."/>
            <person name="Kabisch J."/>
            <person name="Neve H."/>
            <person name="Bockelmann W."/>
            <person name="Wenning M."/>
            <person name="Franz C.M."/>
            <person name="Vandamme P."/>
        </authorList>
    </citation>
    <scope>NUCLEOTIDE SEQUENCE [LARGE SCALE GENOMIC DNA]</scope>
    <source>
        <strain evidence="6">MBT G8648</strain>
    </source>
</reference>
<dbReference type="Proteomes" id="UP000218677">
    <property type="component" value="Unassembled WGS sequence"/>
</dbReference>
<evidence type="ECO:0000313" key="6">
    <source>
        <dbReference type="Proteomes" id="UP000218677"/>
    </source>
</evidence>
<dbReference type="AlphaFoldDB" id="A0A2A4HGK8"/>
<dbReference type="CDD" id="cd01427">
    <property type="entry name" value="HAD_like"/>
    <property type="match status" value="1"/>
</dbReference>
<dbReference type="Gene3D" id="1.10.150.240">
    <property type="entry name" value="Putative phosphatase, domain 2"/>
    <property type="match status" value="1"/>
</dbReference>
<dbReference type="SFLD" id="SFLDS00003">
    <property type="entry name" value="Haloacid_Dehalogenase"/>
    <property type="match status" value="1"/>
</dbReference>
<dbReference type="EMBL" id="NWUX01000028">
    <property type="protein sequence ID" value="PCF93850.1"/>
    <property type="molecule type" value="Genomic_DNA"/>
</dbReference>
<dbReference type="InterPro" id="IPR023198">
    <property type="entry name" value="PGP-like_dom2"/>
</dbReference>
<dbReference type="GO" id="GO:0000271">
    <property type="term" value="P:polysaccharide biosynthetic process"/>
    <property type="evidence" value="ECO:0007669"/>
    <property type="project" value="InterPro"/>
</dbReference>
<accession>A0A2A4HGK8</accession>
<evidence type="ECO:0000256" key="2">
    <source>
        <dbReference type="ARBA" id="ARBA00004818"/>
    </source>
</evidence>
<dbReference type="Gene3D" id="3.40.50.1000">
    <property type="entry name" value="HAD superfamily/HAD-like"/>
    <property type="match status" value="1"/>
</dbReference>
<proteinExistence type="inferred from homology"/>
<dbReference type="RefSeq" id="WP_096654723.1">
    <property type="nucleotide sequence ID" value="NZ_NWUX01000028.1"/>
</dbReference>
<dbReference type="EC" id="3.1.3.18" evidence="4"/>
<dbReference type="InterPro" id="IPR041492">
    <property type="entry name" value="HAD_2"/>
</dbReference>
<sequence length="760" mass="85828">MTQYKLNTPTKSFNTYVFDCDGVLLDSNRVKTEAFYHAALPYGEPAAQAFTEYHKANGGISRQKKFEYFFLNILNLSELPEDKYQKALNDYGKLTAEGLVRCEVLPGVLEFLTSLPAQAKKFVVSGGAQDEVRWVLEAKGLAKFFDGIYGNPVDKLTLVKNLDLKDSDYPGIFFGDARYDHEVAKANGLDFMFLSAVSDFDGWEEYVESHSLPAFESFISLSIAAQIAEQKALIEKEQTGAELISEVVDRENAYFFGFPFSPLKKSRFAGGLTIGPGVLKHIASHFSVFPTIFSRSAMYYFKEGLGRQVDQEICFKDSSPKYLSECSSSNLEKLTSNLSLSSIMEMEERHRYSQLESISIPFFQISDNIRKKTLNKITYWDSQIEKDKILFYVNSNVPHLGDDLICYELCRFKKIPTAFPYRMPIVPGVMARLYIPESLYNHSEVYNREGELVSYSRSNEYNSPLASDLQLIFDKVVMGDETLGGLSRSVLSQKGIKPPIQYVPAKAAVDNFSSFLKFFYQKKLSRARLGWIAKKAELSNKKKLSSLAVKGVPEVPFIYYALHMQPEASSNPLGGMFSDQVRAISFLSSKLPKDWVLVVKEHPYQKLEVRAMDFYEQISNIPNVVLISMDAPSDKLQLNAKAIATLTGTAALESWLKLKPALVLGNIIYQDAPGIYKIRTEKDLIEAYGKISGGYVHTENDVYHYLQFIGESTFFGHLDAYIDPCLPAYEFDLEENECEIGYRISKALESQLKYASREGV</sequence>
<dbReference type="GO" id="GO:0015774">
    <property type="term" value="P:polysaccharide transport"/>
    <property type="evidence" value="ECO:0007669"/>
    <property type="project" value="InterPro"/>
</dbReference>
<comment type="catalytic activity">
    <reaction evidence="1">
        <text>2-phosphoglycolate + H2O = glycolate + phosphate</text>
        <dbReference type="Rhea" id="RHEA:14369"/>
        <dbReference type="ChEBI" id="CHEBI:15377"/>
        <dbReference type="ChEBI" id="CHEBI:29805"/>
        <dbReference type="ChEBI" id="CHEBI:43474"/>
        <dbReference type="ChEBI" id="CHEBI:58033"/>
        <dbReference type="EC" id="3.1.3.18"/>
    </reaction>
</comment>
<dbReference type="InterPro" id="IPR023214">
    <property type="entry name" value="HAD_sf"/>
</dbReference>